<keyword evidence="13" id="KW-1185">Reference proteome</keyword>
<keyword evidence="6" id="KW-0418">Kinase</keyword>
<dbReference type="Pfam" id="PF00358">
    <property type="entry name" value="PTS_EIIA_1"/>
    <property type="match status" value="1"/>
</dbReference>
<evidence type="ECO:0000256" key="5">
    <source>
        <dbReference type="ARBA" id="ARBA00022683"/>
    </source>
</evidence>
<feature type="domain" description="PTS EIIA type-1" evidence="11">
    <location>
        <begin position="34"/>
        <end position="141"/>
    </location>
</feature>
<dbReference type="PANTHER" id="PTHR45008:SF1">
    <property type="entry name" value="PTS SYSTEM GLUCOSE-SPECIFIC EIIA COMPONENT"/>
    <property type="match status" value="1"/>
</dbReference>
<dbReference type="InterPro" id="IPR050890">
    <property type="entry name" value="PTS_EIIA_component"/>
</dbReference>
<dbReference type="PROSITE" id="PS51093">
    <property type="entry name" value="PTS_EIIA_TYPE_1"/>
    <property type="match status" value="1"/>
</dbReference>
<dbReference type="InterPro" id="IPR011055">
    <property type="entry name" value="Dup_hybrid_motif"/>
</dbReference>
<keyword evidence="5" id="KW-0598">Phosphotransferase system</keyword>
<organism evidence="12 13">
    <name type="scientific">Pseudoalteromonas spongiae</name>
    <dbReference type="NCBI Taxonomy" id="298657"/>
    <lineage>
        <taxon>Bacteria</taxon>
        <taxon>Pseudomonadati</taxon>
        <taxon>Pseudomonadota</taxon>
        <taxon>Gammaproteobacteria</taxon>
        <taxon>Alteromonadales</taxon>
        <taxon>Pseudoalteromonadaceae</taxon>
        <taxon>Pseudoalteromonas</taxon>
    </lineage>
</organism>
<evidence type="ECO:0000256" key="3">
    <source>
        <dbReference type="ARBA" id="ARBA00022597"/>
    </source>
</evidence>
<protein>
    <recommendedName>
        <fullName evidence="7">PTS system glucose-specific EIIA component</fullName>
    </recommendedName>
    <alternativeName>
        <fullName evidence="10">EIIA-Glc</fullName>
    </alternativeName>
    <alternativeName>
        <fullName evidence="9">EIII-Glc</fullName>
    </alternativeName>
    <alternativeName>
        <fullName evidence="8">Glucose-specific phosphotransferase enzyme IIA component</fullName>
    </alternativeName>
</protein>
<accession>A0ABU8EQL7</accession>
<gene>
    <name evidence="12" type="ORF">WAE96_06040</name>
</gene>
<evidence type="ECO:0000256" key="7">
    <source>
        <dbReference type="ARBA" id="ARBA00039163"/>
    </source>
</evidence>
<proteinExistence type="predicted"/>
<reference evidence="12 13" key="1">
    <citation type="submission" date="2023-12" db="EMBL/GenBank/DDBJ databases">
        <title>Friends and Foes: Symbiotic and Algicidal bacterial influence on Karenia brevis blooms.</title>
        <authorList>
            <person name="Fei C."/>
            <person name="Mohamed A.R."/>
            <person name="Booker A."/>
            <person name="Arshad M."/>
            <person name="Klass S."/>
            <person name="Ahn S."/>
            <person name="Gilbert P.M."/>
            <person name="Heil C.A."/>
            <person name="Martinez J.M."/>
            <person name="Amin S.A."/>
        </authorList>
    </citation>
    <scope>NUCLEOTIDE SEQUENCE [LARGE SCALE GENOMIC DNA]</scope>
    <source>
        <strain evidence="12 13">CE15</strain>
    </source>
</reference>
<evidence type="ECO:0000313" key="12">
    <source>
        <dbReference type="EMBL" id="MEI4549260.1"/>
    </source>
</evidence>
<evidence type="ECO:0000256" key="8">
    <source>
        <dbReference type="ARBA" id="ARBA00042296"/>
    </source>
</evidence>
<evidence type="ECO:0000256" key="6">
    <source>
        <dbReference type="ARBA" id="ARBA00022777"/>
    </source>
</evidence>
<comment type="caution">
    <text evidence="12">The sequence shown here is derived from an EMBL/GenBank/DDBJ whole genome shotgun (WGS) entry which is preliminary data.</text>
</comment>
<dbReference type="EMBL" id="JBAWKS010000001">
    <property type="protein sequence ID" value="MEI4549260.1"/>
    <property type="molecule type" value="Genomic_DNA"/>
</dbReference>
<keyword evidence="4" id="KW-0808">Transferase</keyword>
<name>A0ABU8EQL7_9GAMM</name>
<evidence type="ECO:0000256" key="2">
    <source>
        <dbReference type="ARBA" id="ARBA00022448"/>
    </source>
</evidence>
<keyword evidence="3 12" id="KW-0762">Sugar transport</keyword>
<dbReference type="InterPro" id="IPR001127">
    <property type="entry name" value="PTS_EIIA_1_perm"/>
</dbReference>
<evidence type="ECO:0000256" key="1">
    <source>
        <dbReference type="ARBA" id="ARBA00004496"/>
    </source>
</evidence>
<dbReference type="PANTHER" id="PTHR45008">
    <property type="entry name" value="PTS SYSTEM GLUCOSE-SPECIFIC EIIA COMPONENT"/>
    <property type="match status" value="1"/>
</dbReference>
<evidence type="ECO:0000256" key="9">
    <source>
        <dbReference type="ARBA" id="ARBA00042526"/>
    </source>
</evidence>
<sequence>MRVLKQDFYSVKHAALAIHAPFSGRVISQSNATNPLVRNQLLGLGVELEISNYQLFAPFSGTLLSVNQGGLEFVFKSKQGLKLLVLVNLDEQSLPMTGFKQHLKVGDLVSAGQLVASFDFRKQHHSVFASILLLEPDRLSKVLDKCYYQANRVTAANDILFKLTKRINHD</sequence>
<dbReference type="RefSeq" id="WP_336434869.1">
    <property type="nucleotide sequence ID" value="NZ_JBAWKS010000001.1"/>
</dbReference>
<evidence type="ECO:0000259" key="11">
    <source>
        <dbReference type="PROSITE" id="PS51093"/>
    </source>
</evidence>
<evidence type="ECO:0000313" key="13">
    <source>
        <dbReference type="Proteomes" id="UP001382455"/>
    </source>
</evidence>
<comment type="subcellular location">
    <subcellularLocation>
        <location evidence="1">Cytoplasm</location>
    </subcellularLocation>
</comment>
<evidence type="ECO:0000256" key="10">
    <source>
        <dbReference type="ARBA" id="ARBA00042873"/>
    </source>
</evidence>
<keyword evidence="2" id="KW-0813">Transport</keyword>
<evidence type="ECO:0000256" key="4">
    <source>
        <dbReference type="ARBA" id="ARBA00022679"/>
    </source>
</evidence>
<dbReference type="Gene3D" id="2.70.70.10">
    <property type="entry name" value="Glucose Permease (Domain IIA)"/>
    <property type="match status" value="1"/>
</dbReference>
<dbReference type="SUPFAM" id="SSF51261">
    <property type="entry name" value="Duplicated hybrid motif"/>
    <property type="match status" value="1"/>
</dbReference>
<dbReference type="Proteomes" id="UP001382455">
    <property type="component" value="Unassembled WGS sequence"/>
</dbReference>